<dbReference type="RefSeq" id="WP_015786208.1">
    <property type="nucleotide sequence ID" value="NZ_FOWS01000001.1"/>
</dbReference>
<evidence type="ECO:0000256" key="7">
    <source>
        <dbReference type="ARBA" id="ARBA00022989"/>
    </source>
</evidence>
<feature type="transmembrane region" description="Helical" evidence="12">
    <location>
        <begin position="120"/>
        <end position="140"/>
    </location>
</feature>
<gene>
    <name evidence="14" type="ORF">MINT15_33130</name>
</gene>
<evidence type="ECO:0000256" key="1">
    <source>
        <dbReference type="ARBA" id="ARBA00004651"/>
    </source>
</evidence>
<protein>
    <recommendedName>
        <fullName evidence="10">Putative proline/betaine transporter</fullName>
    </recommendedName>
</protein>
<feature type="transmembrane region" description="Helical" evidence="12">
    <location>
        <begin position="61"/>
        <end position="84"/>
    </location>
</feature>
<dbReference type="Gene3D" id="1.20.1250.20">
    <property type="entry name" value="MFS general substrate transporter like domains"/>
    <property type="match status" value="2"/>
</dbReference>
<comment type="similarity">
    <text evidence="2">Belongs to the major facilitator superfamily. Metabolite:H+ Symporter (MHS) family (TC 2.A.1.6) family.</text>
</comment>
<dbReference type="InterPro" id="IPR005828">
    <property type="entry name" value="MFS_sugar_transport-like"/>
</dbReference>
<evidence type="ECO:0000256" key="5">
    <source>
        <dbReference type="ARBA" id="ARBA00022692"/>
    </source>
</evidence>
<feature type="transmembrane region" description="Helical" evidence="12">
    <location>
        <begin position="296"/>
        <end position="315"/>
    </location>
</feature>
<evidence type="ECO:0000256" key="2">
    <source>
        <dbReference type="ARBA" id="ARBA00008240"/>
    </source>
</evidence>
<sequence length="480" mass="50997">MRKVDDQSTPGRVIVEDERTIRRATTAATLGNIAEWYDFGIYSYLAAVALNHVFFPDAGDWSSVFTLGTFAAAFLARPFGGVILGPLGDRIGRTKVLSATVLLMAIATLTLGLIPGYGTIGIAAPLIVLFIRMLQGFSAGGEYTGALTLVAEYAPDRRRGFFGSWLEFGTLVGYTLGAGICATLITALSKEDLLSWGWRIPFMLALPIGIVGIYLRIRLEETPAFRQLMERSPAMATMSLRGVFRILVTRYRSAALIAGGLVVAWNVTNYVLTNYIPTYLTGTLPDHGHSGVSEAMSTTLQVAVMVAMLCVVVFLGRLSDRIGRKPILATGSLSLILLGLPSTWLLQKGFTGQIAGLAIMGFTLVCFASVTPSTLPALFPAFIRYGSLAIIFNLFVSAFAGTAPTVIGVAVTTTGNLDWPGYYLIGAGVIGIISTFFLKEPAGAPMTGDAPLASSADLPSPRLSGSGVPLENPPSPRHSP</sequence>
<dbReference type="PROSITE" id="PS00217">
    <property type="entry name" value="SUGAR_TRANSPORT_2"/>
    <property type="match status" value="1"/>
</dbReference>
<evidence type="ECO:0000256" key="9">
    <source>
        <dbReference type="ARBA" id="ARBA00037295"/>
    </source>
</evidence>
<dbReference type="EMBL" id="JRZE01000006">
    <property type="protein sequence ID" value="KHF43111.1"/>
    <property type="molecule type" value="Genomic_DNA"/>
</dbReference>
<keyword evidence="5 12" id="KW-0812">Transmembrane</keyword>
<evidence type="ECO:0000313" key="14">
    <source>
        <dbReference type="EMBL" id="KHF43111.1"/>
    </source>
</evidence>
<feature type="transmembrane region" description="Helical" evidence="12">
    <location>
        <begin position="421"/>
        <end position="438"/>
    </location>
</feature>
<dbReference type="InterPro" id="IPR005829">
    <property type="entry name" value="Sugar_transporter_CS"/>
</dbReference>
<keyword evidence="7 12" id="KW-1133">Transmembrane helix</keyword>
<keyword evidence="3" id="KW-0813">Transport</keyword>
<keyword evidence="6" id="KW-0769">Symport</keyword>
<evidence type="ECO:0000256" key="4">
    <source>
        <dbReference type="ARBA" id="ARBA00022475"/>
    </source>
</evidence>
<dbReference type="PROSITE" id="PS50850">
    <property type="entry name" value="MFS"/>
    <property type="match status" value="1"/>
</dbReference>
<feature type="transmembrane region" description="Helical" evidence="12">
    <location>
        <begin position="96"/>
        <end position="114"/>
    </location>
</feature>
<feature type="transmembrane region" description="Helical" evidence="12">
    <location>
        <begin position="200"/>
        <end position="217"/>
    </location>
</feature>
<feature type="domain" description="Major facilitator superfamily (MFS) profile" evidence="13">
    <location>
        <begin position="24"/>
        <end position="443"/>
    </location>
</feature>
<dbReference type="OMA" id="MVKAFPP"/>
<feature type="transmembrane region" description="Helical" evidence="12">
    <location>
        <begin position="254"/>
        <end position="276"/>
    </location>
</feature>
<comment type="subcellular location">
    <subcellularLocation>
        <location evidence="1">Cell membrane</location>
        <topology evidence="1">Multi-pass membrane protein</topology>
    </subcellularLocation>
</comment>
<evidence type="ECO:0000259" key="13">
    <source>
        <dbReference type="PROSITE" id="PS50850"/>
    </source>
</evidence>
<dbReference type="PANTHER" id="PTHR43528:SF1">
    <property type="entry name" value="ALPHA-KETOGLUTARATE PERMEASE"/>
    <property type="match status" value="1"/>
</dbReference>
<dbReference type="InterPro" id="IPR051084">
    <property type="entry name" value="H+-coupled_symporters"/>
</dbReference>
<reference evidence="14 15" key="1">
    <citation type="submission" date="2014-10" db="EMBL/GenBank/DDBJ databases">
        <title>Genome sequence of Micropolyspora internatus JCM3315.</title>
        <authorList>
            <person name="Shin S.-K."/>
            <person name="Yi H."/>
        </authorList>
    </citation>
    <scope>NUCLEOTIDE SEQUENCE [LARGE SCALE GENOMIC DNA]</scope>
    <source>
        <strain evidence="14 15">JCM 3315</strain>
    </source>
</reference>
<dbReference type="OrthoDB" id="8953821at2"/>
<dbReference type="GO" id="GO:0015293">
    <property type="term" value="F:symporter activity"/>
    <property type="evidence" value="ECO:0007669"/>
    <property type="project" value="UniProtKB-KW"/>
</dbReference>
<dbReference type="FunFam" id="1.20.1250.20:FF:000001">
    <property type="entry name" value="Dicarboxylate MFS transporter"/>
    <property type="match status" value="1"/>
</dbReference>
<feature type="compositionally biased region" description="Pro residues" evidence="11">
    <location>
        <begin position="471"/>
        <end position="480"/>
    </location>
</feature>
<dbReference type="PROSITE" id="PS00216">
    <property type="entry name" value="SUGAR_TRANSPORT_1"/>
    <property type="match status" value="1"/>
</dbReference>
<keyword evidence="4" id="KW-1003">Cell membrane</keyword>
<accession>A0A837D968</accession>
<dbReference type="InterPro" id="IPR020846">
    <property type="entry name" value="MFS_dom"/>
</dbReference>
<organism evidence="14 15">
    <name type="scientific">Saccharomonospora viridis</name>
    <dbReference type="NCBI Taxonomy" id="1852"/>
    <lineage>
        <taxon>Bacteria</taxon>
        <taxon>Bacillati</taxon>
        <taxon>Actinomycetota</taxon>
        <taxon>Actinomycetes</taxon>
        <taxon>Pseudonocardiales</taxon>
        <taxon>Pseudonocardiaceae</taxon>
        <taxon>Saccharomonospora</taxon>
    </lineage>
</organism>
<evidence type="ECO:0000256" key="6">
    <source>
        <dbReference type="ARBA" id="ARBA00022847"/>
    </source>
</evidence>
<dbReference type="SUPFAM" id="SSF103473">
    <property type="entry name" value="MFS general substrate transporter"/>
    <property type="match status" value="1"/>
</dbReference>
<feature type="transmembrane region" description="Helical" evidence="12">
    <location>
        <begin position="161"/>
        <end position="188"/>
    </location>
</feature>
<feature type="region of interest" description="Disordered" evidence="11">
    <location>
        <begin position="448"/>
        <end position="480"/>
    </location>
</feature>
<comment type="function">
    <text evidence="9">May be a proton symporter involved in the uptake of osmolytes such as proline and glycine betaine.</text>
</comment>
<evidence type="ECO:0000256" key="11">
    <source>
        <dbReference type="SAM" id="MobiDB-lite"/>
    </source>
</evidence>
<feature type="transmembrane region" description="Helical" evidence="12">
    <location>
        <begin position="382"/>
        <end position="401"/>
    </location>
</feature>
<feature type="transmembrane region" description="Helical" evidence="12">
    <location>
        <begin position="327"/>
        <end position="346"/>
    </location>
</feature>
<evidence type="ECO:0000313" key="15">
    <source>
        <dbReference type="Proteomes" id="UP000030848"/>
    </source>
</evidence>
<proteinExistence type="inferred from homology"/>
<comment type="caution">
    <text evidence="14">The sequence shown here is derived from an EMBL/GenBank/DDBJ whole genome shotgun (WGS) entry which is preliminary data.</text>
</comment>
<keyword evidence="8 12" id="KW-0472">Membrane</keyword>
<feature type="transmembrane region" description="Helical" evidence="12">
    <location>
        <begin position="36"/>
        <end position="55"/>
    </location>
</feature>
<dbReference type="InterPro" id="IPR036259">
    <property type="entry name" value="MFS_trans_sf"/>
</dbReference>
<dbReference type="GO" id="GO:0005886">
    <property type="term" value="C:plasma membrane"/>
    <property type="evidence" value="ECO:0007669"/>
    <property type="project" value="UniProtKB-SubCell"/>
</dbReference>
<evidence type="ECO:0000256" key="12">
    <source>
        <dbReference type="SAM" id="Phobius"/>
    </source>
</evidence>
<dbReference type="Pfam" id="PF00083">
    <property type="entry name" value="Sugar_tr"/>
    <property type="match status" value="1"/>
</dbReference>
<evidence type="ECO:0000256" key="8">
    <source>
        <dbReference type="ARBA" id="ARBA00023136"/>
    </source>
</evidence>
<dbReference type="AlphaFoldDB" id="A0A837D968"/>
<name>A0A837D968_9PSEU</name>
<evidence type="ECO:0000256" key="10">
    <source>
        <dbReference type="ARBA" id="ARBA00039918"/>
    </source>
</evidence>
<evidence type="ECO:0000256" key="3">
    <source>
        <dbReference type="ARBA" id="ARBA00022448"/>
    </source>
</evidence>
<dbReference type="Proteomes" id="UP000030848">
    <property type="component" value="Unassembled WGS sequence"/>
</dbReference>
<dbReference type="PANTHER" id="PTHR43528">
    <property type="entry name" value="ALPHA-KETOGLUTARATE PERMEASE"/>
    <property type="match status" value="1"/>
</dbReference>